<protein>
    <submittedName>
        <fullName evidence="1">Uncharacterized protein</fullName>
    </submittedName>
</protein>
<keyword evidence="2" id="KW-1185">Reference proteome</keyword>
<dbReference type="EMBL" id="QOIL01000040">
    <property type="protein sequence ID" value="RCG17801.1"/>
    <property type="molecule type" value="Genomic_DNA"/>
</dbReference>
<name>A0A367EID8_9ACTN</name>
<comment type="caution">
    <text evidence="1">The sequence shown here is derived from an EMBL/GenBank/DDBJ whole genome shotgun (WGS) entry which is preliminary data.</text>
</comment>
<proteinExistence type="predicted"/>
<sequence>MRSLEQLLEEASDYPLLLIPYMVPRSPSQWAIDELERLAKRFNVPVGPIVGHYDWIGTRRKRVAISSEPVFKKEEPFVKQIREVVKAVENYG</sequence>
<reference evidence="1 2" key="1">
    <citation type="submission" date="2018-06" db="EMBL/GenBank/DDBJ databases">
        <title>Sphaerisporangium craniellae sp. nov., isolated from a marine sponge in the South China Sea.</title>
        <authorList>
            <person name="Li L."/>
        </authorList>
    </citation>
    <scope>NUCLEOTIDE SEQUENCE [LARGE SCALE GENOMIC DNA]</scope>
    <source>
        <strain evidence="1 2">CCTCC AA 208026</strain>
    </source>
</reference>
<evidence type="ECO:0000313" key="2">
    <source>
        <dbReference type="Proteomes" id="UP000253094"/>
    </source>
</evidence>
<accession>A0A367EID8</accession>
<gene>
    <name evidence="1" type="ORF">DQ384_39590</name>
</gene>
<organism evidence="1 2">
    <name type="scientific">Sphaerisporangium album</name>
    <dbReference type="NCBI Taxonomy" id="509200"/>
    <lineage>
        <taxon>Bacteria</taxon>
        <taxon>Bacillati</taxon>
        <taxon>Actinomycetota</taxon>
        <taxon>Actinomycetes</taxon>
        <taxon>Streptosporangiales</taxon>
        <taxon>Streptosporangiaceae</taxon>
        <taxon>Sphaerisporangium</taxon>
    </lineage>
</organism>
<evidence type="ECO:0000313" key="1">
    <source>
        <dbReference type="EMBL" id="RCG17801.1"/>
    </source>
</evidence>
<dbReference type="Proteomes" id="UP000253094">
    <property type="component" value="Unassembled WGS sequence"/>
</dbReference>
<dbReference type="AlphaFoldDB" id="A0A367EID8"/>